<organism evidence="3 4">
    <name type="scientific">Brevundimonas abyssalis TAR-001</name>
    <dbReference type="NCBI Taxonomy" id="1391729"/>
    <lineage>
        <taxon>Bacteria</taxon>
        <taxon>Pseudomonadati</taxon>
        <taxon>Pseudomonadota</taxon>
        <taxon>Alphaproteobacteria</taxon>
        <taxon>Caulobacterales</taxon>
        <taxon>Caulobacteraceae</taxon>
        <taxon>Brevundimonas</taxon>
    </lineage>
</organism>
<sequence>MRALAVIAPLAALTLTACSQGEAPDQSAPAPAEPEAVLGEVILTEPLRALGTEPFWAVNIDGDGLVYSGVDRPEERAPNAGPQMAGTTAMWSGQTDQGRVLSVTLIETPCSDGMSDRTYPLTARVEIGEEVLNGCAASVDFLMNTDERGEPRA</sequence>
<feature type="region of interest" description="Disordered" evidence="1">
    <location>
        <begin position="70"/>
        <end position="93"/>
    </location>
</feature>
<feature type="chain" id="PRO_5034390334" evidence="2">
    <location>
        <begin position="20"/>
        <end position="153"/>
    </location>
</feature>
<evidence type="ECO:0000313" key="4">
    <source>
        <dbReference type="Proteomes" id="UP000016569"/>
    </source>
</evidence>
<dbReference type="PROSITE" id="PS51257">
    <property type="entry name" value="PROKAR_LIPOPROTEIN"/>
    <property type="match status" value="1"/>
</dbReference>
<protein>
    <submittedName>
        <fullName evidence="3">Predicted membrane protein</fullName>
    </submittedName>
</protein>
<dbReference type="OrthoDB" id="5489750at2"/>
<name>A0A8E0KH53_9CAUL</name>
<gene>
    <name evidence="3" type="ORF">MBEBAB_0308</name>
</gene>
<dbReference type="EMBL" id="BATC01000003">
    <property type="protein sequence ID" value="GAD58058.1"/>
    <property type="molecule type" value="Genomic_DNA"/>
</dbReference>
<dbReference type="Proteomes" id="UP000016569">
    <property type="component" value="Unassembled WGS sequence"/>
</dbReference>
<evidence type="ECO:0000313" key="3">
    <source>
        <dbReference type="EMBL" id="GAD58058.1"/>
    </source>
</evidence>
<dbReference type="AlphaFoldDB" id="A0A8E0KH53"/>
<reference evidence="4" key="1">
    <citation type="journal article" date="2013" name="Genome Announc.">
        <title>Draft Genome Sequence of the Dimorphic Prosthecate Bacterium Brevundimonas abyssalis TAR-001T.</title>
        <authorList>
            <person name="Tsubouchi T."/>
            <person name="Nishi S."/>
            <person name="Usui K."/>
            <person name="Shimane Y."/>
            <person name="Takaki Y."/>
            <person name="Maruyama T."/>
            <person name="Hatada Y."/>
        </authorList>
    </citation>
    <scope>NUCLEOTIDE SEQUENCE [LARGE SCALE GENOMIC DNA]</scope>
    <source>
        <strain evidence="4">TAR-001</strain>
    </source>
</reference>
<keyword evidence="2" id="KW-0732">Signal</keyword>
<accession>A0A8E0KH53</accession>
<proteinExistence type="predicted"/>
<evidence type="ECO:0000256" key="1">
    <source>
        <dbReference type="SAM" id="MobiDB-lite"/>
    </source>
</evidence>
<evidence type="ECO:0000256" key="2">
    <source>
        <dbReference type="SAM" id="SignalP"/>
    </source>
</evidence>
<feature type="signal peptide" evidence="2">
    <location>
        <begin position="1"/>
        <end position="19"/>
    </location>
</feature>
<keyword evidence="4" id="KW-1185">Reference proteome</keyword>
<comment type="caution">
    <text evidence="3">The sequence shown here is derived from an EMBL/GenBank/DDBJ whole genome shotgun (WGS) entry which is preliminary data.</text>
</comment>
<dbReference type="RefSeq" id="WP_021696154.1">
    <property type="nucleotide sequence ID" value="NZ_BATC01000003.1"/>
</dbReference>